<evidence type="ECO:0000313" key="2">
    <source>
        <dbReference type="EMBL" id="ORY19714.1"/>
    </source>
</evidence>
<proteinExistence type="predicted"/>
<comment type="caution">
    <text evidence="2">The sequence shown here is derived from an EMBL/GenBank/DDBJ whole genome shotgun (WGS) entry which is preliminary data.</text>
</comment>
<accession>A0A1Y2AB50</accession>
<evidence type="ECO:0000256" key="1">
    <source>
        <dbReference type="SAM" id="MobiDB-lite"/>
    </source>
</evidence>
<organism evidence="2 3">
    <name type="scientific">Clohesyomyces aquaticus</name>
    <dbReference type="NCBI Taxonomy" id="1231657"/>
    <lineage>
        <taxon>Eukaryota</taxon>
        <taxon>Fungi</taxon>
        <taxon>Dikarya</taxon>
        <taxon>Ascomycota</taxon>
        <taxon>Pezizomycotina</taxon>
        <taxon>Dothideomycetes</taxon>
        <taxon>Pleosporomycetidae</taxon>
        <taxon>Pleosporales</taxon>
        <taxon>Lindgomycetaceae</taxon>
        <taxon>Clohesyomyces</taxon>
    </lineage>
</organism>
<keyword evidence="3" id="KW-1185">Reference proteome</keyword>
<protein>
    <submittedName>
        <fullName evidence="2">Uncharacterized protein</fullName>
    </submittedName>
</protein>
<sequence>MFCTVYSSTPTLVVFIFGRVAPSNGHHFILFGSPVNHSGNMNSRLPYAESPLSMKTLLPGDRSLSQHSFEPRSGCQPWKHYSSTTSNRKCTNLTMVESDTKVRQNDHDLVVTALSVAMAPPAVSGFKRTLIVQDREARLLTDLELLFPDLYTSSYIRTGLPSHPSPQPFLRGDQ</sequence>
<feature type="region of interest" description="Disordered" evidence="1">
    <location>
        <begin position="63"/>
        <end position="85"/>
    </location>
</feature>
<gene>
    <name evidence="2" type="ORF">BCR34DRAFT_1281</name>
</gene>
<name>A0A1Y2AB50_9PLEO</name>
<dbReference type="EMBL" id="MCFA01000001">
    <property type="protein sequence ID" value="ORY19714.1"/>
    <property type="molecule type" value="Genomic_DNA"/>
</dbReference>
<dbReference type="AlphaFoldDB" id="A0A1Y2AB50"/>
<evidence type="ECO:0000313" key="3">
    <source>
        <dbReference type="Proteomes" id="UP000193144"/>
    </source>
</evidence>
<dbReference type="Proteomes" id="UP000193144">
    <property type="component" value="Unassembled WGS sequence"/>
</dbReference>
<reference evidence="2 3" key="1">
    <citation type="submission" date="2016-07" db="EMBL/GenBank/DDBJ databases">
        <title>Pervasive Adenine N6-methylation of Active Genes in Fungi.</title>
        <authorList>
            <consortium name="DOE Joint Genome Institute"/>
            <person name="Mondo S.J."/>
            <person name="Dannebaum R.O."/>
            <person name="Kuo R.C."/>
            <person name="Labutti K."/>
            <person name="Haridas S."/>
            <person name="Kuo A."/>
            <person name="Salamov A."/>
            <person name="Ahrendt S.R."/>
            <person name="Lipzen A."/>
            <person name="Sullivan W."/>
            <person name="Andreopoulos W.B."/>
            <person name="Clum A."/>
            <person name="Lindquist E."/>
            <person name="Daum C."/>
            <person name="Ramamoorthy G.K."/>
            <person name="Gryganskyi A."/>
            <person name="Culley D."/>
            <person name="Magnuson J.K."/>
            <person name="James T.Y."/>
            <person name="O'Malley M.A."/>
            <person name="Stajich J.E."/>
            <person name="Spatafora J.W."/>
            <person name="Visel A."/>
            <person name="Grigoriev I.V."/>
        </authorList>
    </citation>
    <scope>NUCLEOTIDE SEQUENCE [LARGE SCALE GENOMIC DNA]</scope>
    <source>
        <strain evidence="2 3">CBS 115471</strain>
    </source>
</reference>